<evidence type="ECO:0000313" key="1">
    <source>
        <dbReference type="EMBL" id="CAG2236739.1"/>
    </source>
</evidence>
<name>A0A8S3TSN3_MYTED</name>
<reference evidence="1" key="1">
    <citation type="submission" date="2021-03" db="EMBL/GenBank/DDBJ databases">
        <authorList>
            <person name="Bekaert M."/>
        </authorList>
    </citation>
    <scope>NUCLEOTIDE SEQUENCE</scope>
</reference>
<dbReference type="AlphaFoldDB" id="A0A8S3TSN3"/>
<organism evidence="1 2">
    <name type="scientific">Mytilus edulis</name>
    <name type="common">Blue mussel</name>
    <dbReference type="NCBI Taxonomy" id="6550"/>
    <lineage>
        <taxon>Eukaryota</taxon>
        <taxon>Metazoa</taxon>
        <taxon>Spiralia</taxon>
        <taxon>Lophotrochozoa</taxon>
        <taxon>Mollusca</taxon>
        <taxon>Bivalvia</taxon>
        <taxon>Autobranchia</taxon>
        <taxon>Pteriomorphia</taxon>
        <taxon>Mytilida</taxon>
        <taxon>Mytiloidea</taxon>
        <taxon>Mytilidae</taxon>
        <taxon>Mytilinae</taxon>
        <taxon>Mytilus</taxon>
    </lineage>
</organism>
<comment type="caution">
    <text evidence="1">The sequence shown here is derived from an EMBL/GenBank/DDBJ whole genome shotgun (WGS) entry which is preliminary data.</text>
</comment>
<dbReference type="OrthoDB" id="6161339at2759"/>
<dbReference type="Proteomes" id="UP000683360">
    <property type="component" value="Unassembled WGS sequence"/>
</dbReference>
<accession>A0A8S3TSN3</accession>
<evidence type="ECO:0000313" key="2">
    <source>
        <dbReference type="Proteomes" id="UP000683360"/>
    </source>
</evidence>
<keyword evidence="2" id="KW-1185">Reference proteome</keyword>
<dbReference type="EMBL" id="CAJPWZ010002367">
    <property type="protein sequence ID" value="CAG2236739.1"/>
    <property type="molecule type" value="Genomic_DNA"/>
</dbReference>
<protein>
    <recommendedName>
        <fullName evidence="3">BEN domain-containing protein</fullName>
    </recommendedName>
</protein>
<sequence>MPPWPIPECAVLMLMDKVHLLYNRSIIHVIQGPSAESEDDNSASGGEEEMAYVGAPKYGVKLSKVILDKILKSSKTPEKLALNLITPVLSDYEISNCTLYGNDQFKKGAVDDQKRKAIRCAVFEKAGESSKEEKEELWKKLTVRINNKIRGLKNGKYKKQ</sequence>
<proteinExistence type="predicted"/>
<gene>
    <name evidence="1" type="ORF">MEDL_49220</name>
</gene>
<evidence type="ECO:0008006" key="3">
    <source>
        <dbReference type="Google" id="ProtNLM"/>
    </source>
</evidence>